<name>A0A6A3NM93_9STRA</name>
<proteinExistence type="predicted"/>
<comment type="caution">
    <text evidence="3">The sequence shown here is derived from an EMBL/GenBank/DDBJ whole genome shotgun (WGS) entry which is preliminary data.</text>
</comment>
<dbReference type="Pfam" id="PF07727">
    <property type="entry name" value="RVT_2"/>
    <property type="match status" value="1"/>
</dbReference>
<dbReference type="InterPro" id="IPR013103">
    <property type="entry name" value="RVT_2"/>
</dbReference>
<feature type="compositionally biased region" description="Low complexity" evidence="1">
    <location>
        <begin position="7"/>
        <end position="47"/>
    </location>
</feature>
<dbReference type="AlphaFoldDB" id="A0A6A3NM93"/>
<feature type="region of interest" description="Disordered" evidence="1">
    <location>
        <begin position="1"/>
        <end position="47"/>
    </location>
</feature>
<feature type="domain" description="Reverse transcriptase Ty1/copia-type" evidence="2">
    <location>
        <begin position="190"/>
        <end position="313"/>
    </location>
</feature>
<sequence>MVNTRGSASAAVNAAPRANAKPPLSQARHASQAAAPATSASQPQAPANTDALDPVIIAQIARVGPVLTALAAAFGANRGDDGSERSQQQPEQKPNDDADTDDDADEVNAGVLGKGADKIDLARHPVFETHSAKLIDRMYYELEDVGTMTPTTSRRTAMASAMSETIIKRRTWAEWRQAVEVEIKALFANGTFEWVDLPPGASVLDHTLQFRVKTGDNGAVIQFKARLCARGDNQQYMLDFLDTYAPVAALATVRIFFVVVAKLRLVVCQADVPAAYVKADLPEDIYMCPVPGFGIPEQRGKVWRLRKSLYGFCSGATHSANLHVSATCTNGCIQVGYIAVWSPSELAIGYPNRVKYPPEPGTPEFG</sequence>
<dbReference type="Proteomes" id="UP000429607">
    <property type="component" value="Unassembled WGS sequence"/>
</dbReference>
<gene>
    <name evidence="3" type="ORF">PR001_g6078</name>
</gene>
<evidence type="ECO:0000313" key="4">
    <source>
        <dbReference type="Proteomes" id="UP000429607"/>
    </source>
</evidence>
<organism evidence="3 4">
    <name type="scientific">Phytophthora rubi</name>
    <dbReference type="NCBI Taxonomy" id="129364"/>
    <lineage>
        <taxon>Eukaryota</taxon>
        <taxon>Sar</taxon>
        <taxon>Stramenopiles</taxon>
        <taxon>Oomycota</taxon>
        <taxon>Peronosporomycetes</taxon>
        <taxon>Peronosporales</taxon>
        <taxon>Peronosporaceae</taxon>
        <taxon>Phytophthora</taxon>
    </lineage>
</organism>
<feature type="region of interest" description="Disordered" evidence="1">
    <location>
        <begin position="77"/>
        <end position="108"/>
    </location>
</feature>
<accession>A0A6A3NM93</accession>
<evidence type="ECO:0000256" key="1">
    <source>
        <dbReference type="SAM" id="MobiDB-lite"/>
    </source>
</evidence>
<protein>
    <recommendedName>
        <fullName evidence="2">Reverse transcriptase Ty1/copia-type domain-containing protein</fullName>
    </recommendedName>
</protein>
<evidence type="ECO:0000313" key="3">
    <source>
        <dbReference type="EMBL" id="KAE9042750.1"/>
    </source>
</evidence>
<reference evidence="3 4" key="1">
    <citation type="submission" date="2018-09" db="EMBL/GenBank/DDBJ databases">
        <title>Genomic investigation of the strawberry pathogen Phytophthora fragariae indicates pathogenicity is determined by transcriptional variation in three key races.</title>
        <authorList>
            <person name="Adams T.M."/>
            <person name="Armitage A.D."/>
            <person name="Sobczyk M.K."/>
            <person name="Bates H.J."/>
            <person name="Dunwell J.M."/>
            <person name="Nellist C.F."/>
            <person name="Harrison R.J."/>
        </authorList>
    </citation>
    <scope>NUCLEOTIDE SEQUENCE [LARGE SCALE GENOMIC DNA]</scope>
    <source>
        <strain evidence="3 4">SCRP249</strain>
    </source>
</reference>
<feature type="compositionally biased region" description="Acidic residues" evidence="1">
    <location>
        <begin position="97"/>
        <end position="106"/>
    </location>
</feature>
<dbReference type="EMBL" id="QXFV01000280">
    <property type="protein sequence ID" value="KAE9042750.1"/>
    <property type="molecule type" value="Genomic_DNA"/>
</dbReference>
<evidence type="ECO:0000259" key="2">
    <source>
        <dbReference type="Pfam" id="PF07727"/>
    </source>
</evidence>